<reference evidence="2 3" key="1">
    <citation type="submission" date="2023-06" db="EMBL/GenBank/DDBJ databases">
        <title>Roseiconus lacunae JC819 isolated from Gulf of Mannar region, Tamil Nadu.</title>
        <authorList>
            <person name="Pk S."/>
            <person name="Ch S."/>
            <person name="Ch V.R."/>
        </authorList>
    </citation>
    <scope>NUCLEOTIDE SEQUENCE [LARGE SCALE GENOMIC DNA]</scope>
    <source>
        <strain evidence="2 3">JC819</strain>
    </source>
</reference>
<comment type="caution">
    <text evidence="2">The sequence shown here is derived from an EMBL/GenBank/DDBJ whole genome shotgun (WGS) entry which is preliminary data.</text>
</comment>
<evidence type="ECO:0000313" key="3">
    <source>
        <dbReference type="Proteomes" id="UP001239462"/>
    </source>
</evidence>
<dbReference type="SMART" id="SM00331">
    <property type="entry name" value="PP2C_SIG"/>
    <property type="match status" value="1"/>
</dbReference>
<dbReference type="InterPro" id="IPR001932">
    <property type="entry name" value="PPM-type_phosphatase-like_dom"/>
</dbReference>
<dbReference type="Proteomes" id="UP001239462">
    <property type="component" value="Unassembled WGS sequence"/>
</dbReference>
<evidence type="ECO:0000259" key="1">
    <source>
        <dbReference type="PROSITE" id="PS51746"/>
    </source>
</evidence>
<dbReference type="InterPro" id="IPR036457">
    <property type="entry name" value="PPM-type-like_dom_sf"/>
</dbReference>
<proteinExistence type="predicted"/>
<feature type="domain" description="PPM-type phosphatase" evidence="1">
    <location>
        <begin position="29"/>
        <end position="277"/>
    </location>
</feature>
<protein>
    <submittedName>
        <fullName evidence="2">Protein phosphatase 2C domain-containing protein</fullName>
    </submittedName>
</protein>
<dbReference type="EMBL" id="JASZZN010000001">
    <property type="protein sequence ID" value="MDM4014192.1"/>
    <property type="molecule type" value="Genomic_DNA"/>
</dbReference>
<sequence length="277" mass="29704">MATIVHPTRFFRESDMHQPELIDVAGGHIVAFSKTCPGKTEPNDDSALVISLSADRFVMAVADGVGGAPLGYKASAIAIECLAETLSESFAGAGDAVVDQLDLRPAILDGIEKANAEILDLGTGSATTLSIVEVNHRIARGYQVGDSMMLFVGGRGAIKWKSTSHSPVGYAVQAGLMDEEDAMYHDERHLVSNLVGSREMHIEIGPAINLSARDTIVVGSDGLFDNLHTNEVVQRCRIGKPGRRMEELVRLATDRMHGEDDALPGKFDDLTILLLTP</sequence>
<gene>
    <name evidence="2" type="ORF">QTN89_02035</name>
</gene>
<dbReference type="SUPFAM" id="SSF81606">
    <property type="entry name" value="PP2C-like"/>
    <property type="match status" value="1"/>
</dbReference>
<accession>A0ABT7PCI9</accession>
<evidence type="ECO:0000313" key="2">
    <source>
        <dbReference type="EMBL" id="MDM4014192.1"/>
    </source>
</evidence>
<dbReference type="SMART" id="SM00332">
    <property type="entry name" value="PP2Cc"/>
    <property type="match status" value="1"/>
</dbReference>
<dbReference type="Pfam" id="PF13672">
    <property type="entry name" value="PP2C_2"/>
    <property type="match status" value="1"/>
</dbReference>
<name>A0ABT7PCI9_9BACT</name>
<organism evidence="2 3">
    <name type="scientific">Roseiconus lacunae</name>
    <dbReference type="NCBI Taxonomy" id="2605694"/>
    <lineage>
        <taxon>Bacteria</taxon>
        <taxon>Pseudomonadati</taxon>
        <taxon>Planctomycetota</taxon>
        <taxon>Planctomycetia</taxon>
        <taxon>Pirellulales</taxon>
        <taxon>Pirellulaceae</taxon>
        <taxon>Roseiconus</taxon>
    </lineage>
</organism>
<dbReference type="PROSITE" id="PS51746">
    <property type="entry name" value="PPM_2"/>
    <property type="match status" value="1"/>
</dbReference>
<keyword evidence="3" id="KW-1185">Reference proteome</keyword>
<dbReference type="RefSeq" id="WP_149494959.1">
    <property type="nucleotide sequence ID" value="NZ_CP141221.1"/>
</dbReference>
<dbReference type="Gene3D" id="3.60.40.10">
    <property type="entry name" value="PPM-type phosphatase domain"/>
    <property type="match status" value="1"/>
</dbReference>